<accession>A0A2A2JYQ4</accession>
<feature type="binding site" evidence="2">
    <location>
        <position position="450"/>
    </location>
    <ligand>
        <name>Zn(2+)</name>
        <dbReference type="ChEBI" id="CHEBI:29105"/>
        <note>catalytic</note>
    </ligand>
</feature>
<keyword evidence="2 3" id="KW-0378">Hydrolase</keyword>
<keyword evidence="2 3" id="KW-0645">Protease</keyword>
<feature type="binding site" evidence="2">
    <location>
        <position position="446"/>
    </location>
    <ligand>
        <name>Zn(2+)</name>
        <dbReference type="ChEBI" id="CHEBI:29105"/>
        <note>catalytic</note>
    </ligand>
</feature>
<evidence type="ECO:0000259" key="5">
    <source>
        <dbReference type="PROSITE" id="PS51864"/>
    </source>
</evidence>
<dbReference type="GO" id="GO:0004222">
    <property type="term" value="F:metalloendopeptidase activity"/>
    <property type="evidence" value="ECO:0007669"/>
    <property type="project" value="UniProtKB-UniRule"/>
</dbReference>
<dbReference type="OrthoDB" id="7721051at2759"/>
<dbReference type="PRINTS" id="PR00480">
    <property type="entry name" value="ASTACIN"/>
</dbReference>
<organism evidence="6 7">
    <name type="scientific">Diploscapter pachys</name>
    <dbReference type="NCBI Taxonomy" id="2018661"/>
    <lineage>
        <taxon>Eukaryota</taxon>
        <taxon>Metazoa</taxon>
        <taxon>Ecdysozoa</taxon>
        <taxon>Nematoda</taxon>
        <taxon>Chromadorea</taxon>
        <taxon>Rhabditida</taxon>
        <taxon>Rhabditina</taxon>
        <taxon>Rhabditomorpha</taxon>
        <taxon>Rhabditoidea</taxon>
        <taxon>Rhabditidae</taxon>
        <taxon>Diploscapter</taxon>
    </lineage>
</organism>
<feature type="compositionally biased region" description="Low complexity" evidence="4">
    <location>
        <begin position="265"/>
        <end position="277"/>
    </location>
</feature>
<evidence type="ECO:0000313" key="6">
    <source>
        <dbReference type="EMBL" id="PAV66808.1"/>
    </source>
</evidence>
<feature type="binding site" evidence="2">
    <location>
        <position position="456"/>
    </location>
    <ligand>
        <name>Zn(2+)</name>
        <dbReference type="ChEBI" id="CHEBI:29105"/>
        <note>catalytic</note>
    </ligand>
</feature>
<name>A0A2A2JYQ4_9BILA</name>
<evidence type="ECO:0000313" key="7">
    <source>
        <dbReference type="Proteomes" id="UP000218231"/>
    </source>
</evidence>
<dbReference type="InterPro" id="IPR001506">
    <property type="entry name" value="Peptidase_M12A"/>
</dbReference>
<protein>
    <recommendedName>
        <fullName evidence="3">Metalloendopeptidase</fullName>
        <ecNumber evidence="3">3.4.24.-</ecNumber>
    </recommendedName>
</protein>
<keyword evidence="7" id="KW-1185">Reference proteome</keyword>
<dbReference type="SUPFAM" id="SSF55486">
    <property type="entry name" value="Metalloproteases ('zincins'), catalytic domain"/>
    <property type="match status" value="1"/>
</dbReference>
<dbReference type="GO" id="GO:0006508">
    <property type="term" value="P:proteolysis"/>
    <property type="evidence" value="ECO:0007669"/>
    <property type="project" value="UniProtKB-KW"/>
</dbReference>
<comment type="caution">
    <text evidence="2">Lacks conserved residue(s) required for the propagation of feature annotation.</text>
</comment>
<dbReference type="EC" id="3.4.24.-" evidence="3"/>
<evidence type="ECO:0000256" key="3">
    <source>
        <dbReference type="RuleBase" id="RU361183"/>
    </source>
</evidence>
<comment type="caution">
    <text evidence="6">The sequence shown here is derived from an EMBL/GenBank/DDBJ whole genome shotgun (WGS) entry which is preliminary data.</text>
</comment>
<dbReference type="PROSITE" id="PS51864">
    <property type="entry name" value="ASTACIN"/>
    <property type="match status" value="1"/>
</dbReference>
<feature type="region of interest" description="Disordered" evidence="4">
    <location>
        <begin position="261"/>
        <end position="335"/>
    </location>
</feature>
<dbReference type="PANTHER" id="PTHR10127:SF880">
    <property type="entry name" value="ZINC METALLOPROTEINASE NAS-5"/>
    <property type="match status" value="1"/>
</dbReference>
<evidence type="ECO:0000256" key="4">
    <source>
        <dbReference type="SAM" id="MobiDB-lite"/>
    </source>
</evidence>
<dbReference type="GO" id="GO:0008270">
    <property type="term" value="F:zinc ion binding"/>
    <property type="evidence" value="ECO:0007669"/>
    <property type="project" value="UniProtKB-UniRule"/>
</dbReference>
<dbReference type="PANTHER" id="PTHR10127">
    <property type="entry name" value="DISCOIDIN, CUB, EGF, LAMININ , AND ZINC METALLOPROTEASE DOMAIN CONTAINING"/>
    <property type="match status" value="1"/>
</dbReference>
<dbReference type="SMART" id="SM00235">
    <property type="entry name" value="ZnMc"/>
    <property type="match status" value="1"/>
</dbReference>
<comment type="cofactor">
    <cofactor evidence="2 3">
        <name>Zn(2+)</name>
        <dbReference type="ChEBI" id="CHEBI:29105"/>
    </cofactor>
    <text evidence="2 3">Binds 1 zinc ion per subunit.</text>
</comment>
<dbReference type="Pfam" id="PF01400">
    <property type="entry name" value="Astacin"/>
    <property type="match status" value="1"/>
</dbReference>
<reference evidence="6 7" key="1">
    <citation type="journal article" date="2017" name="Curr. Biol.">
        <title>Genome architecture and evolution of a unichromosomal asexual nematode.</title>
        <authorList>
            <person name="Fradin H."/>
            <person name="Zegar C."/>
            <person name="Gutwein M."/>
            <person name="Lucas J."/>
            <person name="Kovtun M."/>
            <person name="Corcoran D."/>
            <person name="Baugh L.R."/>
            <person name="Kiontke K."/>
            <person name="Gunsalus K."/>
            <person name="Fitch D.H."/>
            <person name="Piano F."/>
        </authorList>
    </citation>
    <scope>NUCLEOTIDE SEQUENCE [LARGE SCALE GENOMIC DNA]</scope>
    <source>
        <strain evidence="6">PF1309</strain>
    </source>
</reference>
<dbReference type="InterPro" id="IPR024079">
    <property type="entry name" value="MetalloPept_cat_dom_sf"/>
</dbReference>
<sequence>MLDKIPSAPPKEDEMKTPIGNKTPVENSDNIVYVNLDNSKRSAPKKRRVKHLGTAKAVLYRPDVLSTFDESSGTLEYDMIQDASFPNSLMKSAKKTQIPLLPAEDRMRVRHMTHHCYLPLHIDETDYGVIETDFNKRMSKYVELSDFTGFSIAEVGVKARRCLKHFLEALGKNKDDDRILQMRMTFSTDGKNTLENKQLPYPALAKRLDEMKKCRRTKITLREAFRRHENAVTMKMERGVAKRHADIELAKIKRDDFFELPPQRSASSQSTSSLVESAVKSVRGNQRRFRSVDSARSNLSPEKAPPTLALPPQTPSPQATSTQNARSRSPAKLNAGHTVLRNALPQNSQNKWDRMKSADGYFQIPYIITGDYDSRERDIISGAMKTIGENTCIRFVPRNGETDFIDIQNQKDEGCYTNVGRDGGQNVVMLEANSVSTCVEPDIVIHELLHTIGLWHEHMRADRDDYIKVLYKNIEPAYFAQFTKVTSDEAVTYGIPYDYTSVMHYGETAFARSGEISMRTNDQRFQKVIGHQKSASQSDYKKVCMIYNCPVCKGANSPNQPIAPPVVSGNGGQVQATYGPYITSGSSSCRGNRLPEFMCNVMISNGIASCESQKMVTFCCSTCQKRKQITTTSNNNFINYQNNNNGYFARIFG</sequence>
<feature type="region of interest" description="Disordered" evidence="4">
    <location>
        <begin position="1"/>
        <end position="26"/>
    </location>
</feature>
<dbReference type="Gene3D" id="3.40.390.10">
    <property type="entry name" value="Collagenase (Catalytic Domain)"/>
    <property type="match status" value="1"/>
</dbReference>
<dbReference type="AlphaFoldDB" id="A0A2A2JYQ4"/>
<dbReference type="InterPro" id="IPR034035">
    <property type="entry name" value="Astacin-like_dom"/>
</dbReference>
<keyword evidence="1" id="KW-1015">Disulfide bond</keyword>
<dbReference type="EMBL" id="LIAE01010038">
    <property type="protein sequence ID" value="PAV66808.1"/>
    <property type="molecule type" value="Genomic_DNA"/>
</dbReference>
<evidence type="ECO:0000256" key="1">
    <source>
        <dbReference type="ARBA" id="ARBA00023157"/>
    </source>
</evidence>
<feature type="domain" description="Peptidase M12A" evidence="5">
    <location>
        <begin position="342"/>
        <end position="550"/>
    </location>
</feature>
<keyword evidence="2 3" id="KW-0479">Metal-binding</keyword>
<gene>
    <name evidence="6" type="ORF">WR25_10524</name>
</gene>
<dbReference type="CDD" id="cd04280">
    <property type="entry name" value="ZnMc_astacin_like"/>
    <property type="match status" value="1"/>
</dbReference>
<keyword evidence="2 3" id="KW-0862">Zinc</keyword>
<evidence type="ECO:0000256" key="2">
    <source>
        <dbReference type="PROSITE-ProRule" id="PRU01211"/>
    </source>
</evidence>
<dbReference type="Proteomes" id="UP000218231">
    <property type="component" value="Unassembled WGS sequence"/>
</dbReference>
<dbReference type="InterPro" id="IPR006026">
    <property type="entry name" value="Peptidase_Metallo"/>
</dbReference>
<proteinExistence type="predicted"/>
<feature type="active site" evidence="2">
    <location>
        <position position="447"/>
    </location>
</feature>
<keyword evidence="2 3" id="KW-0482">Metalloprotease</keyword>
<dbReference type="STRING" id="2018661.A0A2A2JYQ4"/>